<accession>A0A1G5CX49</accession>
<dbReference type="AlphaFoldDB" id="A0A1G5CX49"/>
<evidence type="ECO:0000313" key="2">
    <source>
        <dbReference type="Proteomes" id="UP000199569"/>
    </source>
</evidence>
<protein>
    <submittedName>
        <fullName evidence="1">Uncharacterized protein</fullName>
    </submittedName>
</protein>
<dbReference type="RefSeq" id="WP_091129853.1">
    <property type="nucleotide sequence ID" value="NZ_FMVJ01000002.1"/>
</dbReference>
<dbReference type="Proteomes" id="UP000199569">
    <property type="component" value="Unassembled WGS sequence"/>
</dbReference>
<dbReference type="EMBL" id="FMVJ01000002">
    <property type="protein sequence ID" value="SCY06986.1"/>
    <property type="molecule type" value="Genomic_DNA"/>
</dbReference>
<reference evidence="1 2" key="1">
    <citation type="submission" date="2016-10" db="EMBL/GenBank/DDBJ databases">
        <authorList>
            <person name="de Groot N.N."/>
        </authorList>
    </citation>
    <scope>NUCLEOTIDE SEQUENCE [LARGE SCALE GENOMIC DNA]</scope>
    <source>
        <strain evidence="1 2">CGMCC 1.7666</strain>
    </source>
</reference>
<gene>
    <name evidence="1" type="ORF">SAMN02927923_00699</name>
</gene>
<evidence type="ECO:0000313" key="1">
    <source>
        <dbReference type="EMBL" id="SCY06986.1"/>
    </source>
</evidence>
<name>A0A1G5CX49_9HYPH</name>
<organism evidence="1 2">
    <name type="scientific">Microvirga guangxiensis</name>
    <dbReference type="NCBI Taxonomy" id="549386"/>
    <lineage>
        <taxon>Bacteria</taxon>
        <taxon>Pseudomonadati</taxon>
        <taxon>Pseudomonadota</taxon>
        <taxon>Alphaproteobacteria</taxon>
        <taxon>Hyphomicrobiales</taxon>
        <taxon>Methylobacteriaceae</taxon>
        <taxon>Microvirga</taxon>
    </lineage>
</organism>
<sequence>MIAHVPTGTGSVASDKEFYARFVDLRLSLKALGAEIVSVHHANHWVDVDWLPRGASQDAEPNRSTIFRLVPDLEADDVSDLMIVANEAADMMRLAA</sequence>
<proteinExistence type="predicted"/>
<keyword evidence="2" id="KW-1185">Reference proteome</keyword>